<dbReference type="EMBL" id="AP024432">
    <property type="protein sequence ID" value="BCS05183.1"/>
    <property type="molecule type" value="Genomic_DNA"/>
</dbReference>
<evidence type="ECO:0000313" key="2">
    <source>
        <dbReference type="Proteomes" id="UP000661280"/>
    </source>
</evidence>
<organism evidence="1 2">
    <name type="scientific">Aspergillus kawachii</name>
    <name type="common">White koji mold</name>
    <name type="synonym">Aspergillus awamori var. kawachi</name>
    <dbReference type="NCBI Taxonomy" id="1069201"/>
    <lineage>
        <taxon>Eukaryota</taxon>
        <taxon>Fungi</taxon>
        <taxon>Dikarya</taxon>
        <taxon>Ascomycota</taxon>
        <taxon>Pezizomycotina</taxon>
        <taxon>Eurotiomycetes</taxon>
        <taxon>Eurotiomycetidae</taxon>
        <taxon>Eurotiales</taxon>
        <taxon>Aspergillaceae</taxon>
        <taxon>Aspergillus</taxon>
        <taxon>Aspergillus subgen. Circumdati</taxon>
    </lineage>
</organism>
<dbReference type="RefSeq" id="XP_041548945.1">
    <property type="nucleotide sequence ID" value="XM_041682065.1"/>
</dbReference>
<gene>
    <name evidence="1" type="ORF">AKAW2_80984S</name>
</gene>
<reference evidence="1" key="1">
    <citation type="submission" date="2021-01" db="EMBL/GenBank/DDBJ databases">
        <authorList>
            <consortium name="Aspergillus luchuensis mut. kawachii IFO 4304 genome sequencing consortium"/>
            <person name="Kazuki M."/>
            <person name="Futagami T."/>
        </authorList>
    </citation>
    <scope>NUCLEOTIDE SEQUENCE</scope>
    <source>
        <strain evidence="1">IFO 4308</strain>
    </source>
</reference>
<evidence type="ECO:0000313" key="1">
    <source>
        <dbReference type="EMBL" id="BCS05183.1"/>
    </source>
</evidence>
<name>A0A7R8A5T2_ASPKA</name>
<accession>A0A7R8A5T2</accession>
<dbReference type="Proteomes" id="UP000661280">
    <property type="component" value="Chromosome 8"/>
</dbReference>
<dbReference type="GeneID" id="64966504"/>
<dbReference type="KEGG" id="aluc:AKAW2_80984S"/>
<protein>
    <submittedName>
        <fullName evidence="1">Uncharacterized protein</fullName>
    </submittedName>
</protein>
<dbReference type="AlphaFoldDB" id="A0A7R8A5T2"/>
<keyword evidence="2" id="KW-1185">Reference proteome</keyword>
<sequence>MTLVFRKSIASRAGCAEQSGLDSAKEVLGRTAPTLALENTPTHHQQSPPSLAHVTAVDCTVAAWTAANPFSTRIILHQSI</sequence>
<proteinExistence type="predicted"/>
<reference evidence="1" key="2">
    <citation type="submission" date="2021-02" db="EMBL/GenBank/DDBJ databases">
        <title>Aspergillus luchuensis mut. kawachii IFO 4304 genome sequence.</title>
        <authorList>
            <person name="Mori K."/>
            <person name="Kadooka C."/>
            <person name="Goto M."/>
            <person name="Futagami T."/>
        </authorList>
    </citation>
    <scope>NUCLEOTIDE SEQUENCE</scope>
    <source>
        <strain evidence="1">IFO 4308</strain>
    </source>
</reference>